<feature type="region of interest" description="Disordered" evidence="1">
    <location>
        <begin position="398"/>
        <end position="417"/>
    </location>
</feature>
<keyword evidence="2" id="KW-0812">Transmembrane</keyword>
<feature type="transmembrane region" description="Helical" evidence="2">
    <location>
        <begin position="230"/>
        <end position="251"/>
    </location>
</feature>
<evidence type="ECO:0000256" key="2">
    <source>
        <dbReference type="SAM" id="Phobius"/>
    </source>
</evidence>
<dbReference type="EMBL" id="CP138897">
    <property type="protein sequence ID" value="WPK26329.1"/>
    <property type="molecule type" value="Genomic_DNA"/>
</dbReference>
<evidence type="ECO:0000313" key="3">
    <source>
        <dbReference type="EMBL" id="WPK26329.1"/>
    </source>
</evidence>
<dbReference type="Proteomes" id="UP001338582">
    <property type="component" value="Chromosome 4"/>
</dbReference>
<gene>
    <name evidence="3" type="ORF">PUMCH_003680</name>
</gene>
<protein>
    <submittedName>
        <fullName evidence="3">Uncharacterized protein</fullName>
    </submittedName>
</protein>
<feature type="compositionally biased region" description="Low complexity" evidence="1">
    <location>
        <begin position="24"/>
        <end position="44"/>
    </location>
</feature>
<evidence type="ECO:0000256" key="1">
    <source>
        <dbReference type="SAM" id="MobiDB-lite"/>
    </source>
</evidence>
<dbReference type="AlphaFoldDB" id="A0AAX4HDD1"/>
<keyword evidence="2" id="KW-0472">Membrane</keyword>
<name>A0AAX4HDD1_9ASCO</name>
<organism evidence="3 4">
    <name type="scientific">Australozyma saopauloensis</name>
    <dbReference type="NCBI Taxonomy" id="291208"/>
    <lineage>
        <taxon>Eukaryota</taxon>
        <taxon>Fungi</taxon>
        <taxon>Dikarya</taxon>
        <taxon>Ascomycota</taxon>
        <taxon>Saccharomycotina</taxon>
        <taxon>Pichiomycetes</taxon>
        <taxon>Metschnikowiaceae</taxon>
        <taxon>Australozyma</taxon>
    </lineage>
</organism>
<evidence type="ECO:0000313" key="4">
    <source>
        <dbReference type="Proteomes" id="UP001338582"/>
    </source>
</evidence>
<proteinExistence type="predicted"/>
<reference evidence="3 4" key="1">
    <citation type="submission" date="2023-10" db="EMBL/GenBank/DDBJ databases">
        <title>Draft Genome Sequence of Candida saopaulonensis from a very Premature Infant with Sepsis.</title>
        <authorList>
            <person name="Ning Y."/>
            <person name="Dai R."/>
            <person name="Xiao M."/>
            <person name="Xu Y."/>
            <person name="Yan Q."/>
            <person name="Zhang L."/>
        </authorList>
    </citation>
    <scope>NUCLEOTIDE SEQUENCE [LARGE SCALE GENOMIC DNA]</scope>
    <source>
        <strain evidence="3 4">19XY460</strain>
    </source>
</reference>
<dbReference type="KEGG" id="asau:88174743"/>
<dbReference type="RefSeq" id="XP_062878710.1">
    <property type="nucleotide sequence ID" value="XM_063022640.1"/>
</dbReference>
<sequence length="417" mass="47239">MQQTSRGTPNEHEAQFQGIFAGRDASGASAGSDASGASAGSDSAPENTDGVAQQRVNDLEGGRVRVQVNIHGQLILCTLMMIHILWTEYLNKAKEALGVDDYQRFLESIQTFRSVVYDGLTLLVNLNDDTMSTIRLMAGGQFIPATEFRVTLLQKYQELRDRVNRFASTVFPDNPWGRRASRLRNKVIRKLNEDAQLIMYYYGYMMPRFREMAIEGQKLKPGFKHEKTNLFFGILGTLAWLFGSIPSVSALEMANETTAFFANMAVVYLDPLFKNHKSLPWKYWTSAHRVSVCLSSCLSILLSIYLVVLIFKPSLIQDLRHKYSAERKESYEKWKSIRESLNEAWPKDLSKEDFTPVGPSGVRIDGSDLVSVYKEFLARVEINTCWVEVRAEEVLSDFPSTKKNQAPPRPPTQAHTR</sequence>
<dbReference type="GeneID" id="88174743"/>
<feature type="region of interest" description="Disordered" evidence="1">
    <location>
        <begin position="24"/>
        <end position="51"/>
    </location>
</feature>
<keyword evidence="2" id="KW-1133">Transmembrane helix</keyword>
<keyword evidence="4" id="KW-1185">Reference proteome</keyword>
<feature type="transmembrane region" description="Helical" evidence="2">
    <location>
        <begin position="287"/>
        <end position="311"/>
    </location>
</feature>
<accession>A0AAX4HDD1</accession>